<dbReference type="InterPro" id="IPR051540">
    <property type="entry name" value="S-2-haloacid_dehalogenase"/>
</dbReference>
<evidence type="ECO:0000313" key="3">
    <source>
        <dbReference type="EMBL" id="KAB7516767.1"/>
    </source>
</evidence>
<accession>A0A5N5UBI4</accession>
<dbReference type="RefSeq" id="WP_152119652.1">
    <property type="nucleotide sequence ID" value="NZ_QJOW01000002.1"/>
</dbReference>
<organism evidence="2 7">
    <name type="scientific">Halosegnis rubeus</name>
    <dbReference type="NCBI Taxonomy" id="2212850"/>
    <lineage>
        <taxon>Archaea</taxon>
        <taxon>Methanobacteriati</taxon>
        <taxon>Methanobacteriota</taxon>
        <taxon>Stenosarchaea group</taxon>
        <taxon>Halobacteria</taxon>
        <taxon>Halobacteriales</taxon>
        <taxon>Natronomonadaceae</taxon>
        <taxon>Halosegnis</taxon>
    </lineage>
</organism>
<evidence type="ECO:0000313" key="4">
    <source>
        <dbReference type="EMBL" id="KAB7520107.1"/>
    </source>
</evidence>
<evidence type="ECO:0000313" key="6">
    <source>
        <dbReference type="Proteomes" id="UP000326302"/>
    </source>
</evidence>
<comment type="caution">
    <text evidence="2">The sequence shown here is derived from an EMBL/GenBank/DDBJ whole genome shotgun (WGS) entry which is preliminary data.</text>
</comment>
<dbReference type="AlphaFoldDB" id="A0A5N5UBI4"/>
<dbReference type="GO" id="GO:0016787">
    <property type="term" value="F:hydrolase activity"/>
    <property type="evidence" value="ECO:0007669"/>
    <property type="project" value="UniProtKB-KW"/>
</dbReference>
<accession>A0A5N5UMF8</accession>
<name>A0A5N5UBI4_9EURY</name>
<dbReference type="Proteomes" id="UP000326865">
    <property type="component" value="Unassembled WGS sequence"/>
</dbReference>
<dbReference type="InterPro" id="IPR023214">
    <property type="entry name" value="HAD_sf"/>
</dbReference>
<dbReference type="PANTHER" id="PTHR43316">
    <property type="entry name" value="HYDROLASE, HALOACID DELAHOGENASE-RELATED"/>
    <property type="match status" value="1"/>
</dbReference>
<keyword evidence="7" id="KW-1185">Reference proteome</keyword>
<proteinExistence type="predicted"/>
<dbReference type="EMBL" id="QJOW01000002">
    <property type="protein sequence ID" value="KAB7516767.1"/>
    <property type="molecule type" value="Genomic_DNA"/>
</dbReference>
<dbReference type="Proteomes" id="UP000326302">
    <property type="component" value="Unassembled WGS sequence"/>
</dbReference>
<dbReference type="Gene3D" id="3.40.50.1000">
    <property type="entry name" value="HAD superfamily/HAD-like"/>
    <property type="match status" value="1"/>
</dbReference>
<dbReference type="Proteomes" id="UP000326207">
    <property type="component" value="Unassembled WGS sequence"/>
</dbReference>
<dbReference type="OrthoDB" id="238326at2157"/>
<dbReference type="InterPro" id="IPR036412">
    <property type="entry name" value="HAD-like_sf"/>
</dbReference>
<protein>
    <submittedName>
        <fullName evidence="2">HAD family hydrolase</fullName>
    </submittedName>
</protein>
<dbReference type="SUPFAM" id="SSF56784">
    <property type="entry name" value="HAD-like"/>
    <property type="match status" value="1"/>
</dbReference>
<evidence type="ECO:0000256" key="1">
    <source>
        <dbReference type="ARBA" id="ARBA00022801"/>
    </source>
</evidence>
<sequence>MPVTFDLFGTLVDAARPADPAAAVARELRERGVSVPDDWADAYAEPHVDAPEGAEVPLHAHVARALDSRGVSAPDNAARRAVTAAFEPDVTAGEGARAAVERARERGPVGLLSNCSVPELARRSLLSADLRWLNDDRDPLFDVVVTSLSCGWRKPDRRAFEAVARQLDCEVRELTHVGDSDADAGIEAAGGRFVDVRERPLEALFR</sequence>
<dbReference type="EMBL" id="QMDY01000001">
    <property type="protein sequence ID" value="KAB7520107.1"/>
    <property type="molecule type" value="Genomic_DNA"/>
</dbReference>
<gene>
    <name evidence="2" type="ORF">DM867_02455</name>
    <name evidence="3" type="ORF">DMP03_05215</name>
    <name evidence="4" type="ORF">DP108_02325</name>
</gene>
<reference evidence="5 6" key="1">
    <citation type="submission" date="2019-10" db="EMBL/GenBank/DDBJ databases">
        <title>Unraveling microbial dark matter from salterns through culturing: the case of the genus Halosegnis.</title>
        <authorList>
            <person name="Duran-Viseras A."/>
            <person name="Andrei A.-S."/>
            <person name="Vera-Gargallo B."/>
            <person name="Ghai R."/>
            <person name="Sanchez-Porro C."/>
            <person name="Ventosa A."/>
        </authorList>
    </citation>
    <scope>NUCLEOTIDE SEQUENCE [LARGE SCALE GENOMIC DNA]</scope>
    <source>
        <strain evidence="3 6">F17-44</strain>
        <strain evidence="2 7">F18-79</strain>
        <strain evidence="4 5">F19-13</strain>
    </source>
</reference>
<dbReference type="PANTHER" id="PTHR43316:SF3">
    <property type="entry name" value="HALOACID DEHALOGENASE, TYPE II (AFU_ORTHOLOGUE AFUA_2G07750)-RELATED"/>
    <property type="match status" value="1"/>
</dbReference>
<dbReference type="EMBL" id="QKKZ01000001">
    <property type="protein sequence ID" value="KAB7516024.1"/>
    <property type="molecule type" value="Genomic_DNA"/>
</dbReference>
<evidence type="ECO:0000313" key="7">
    <source>
        <dbReference type="Proteomes" id="UP000326865"/>
    </source>
</evidence>
<keyword evidence="1 2" id="KW-0378">Hydrolase</keyword>
<evidence type="ECO:0000313" key="2">
    <source>
        <dbReference type="EMBL" id="KAB7516024.1"/>
    </source>
</evidence>
<evidence type="ECO:0000313" key="5">
    <source>
        <dbReference type="Proteomes" id="UP000326207"/>
    </source>
</evidence>
<accession>A0A5N5UDR8</accession>
<dbReference type="Pfam" id="PF00702">
    <property type="entry name" value="Hydrolase"/>
    <property type="match status" value="1"/>
</dbReference>